<dbReference type="Pfam" id="PF08449">
    <property type="entry name" value="UAA"/>
    <property type="match status" value="1"/>
</dbReference>
<keyword evidence="2" id="KW-0813">Transport</keyword>
<feature type="transmembrane region" description="Helical" evidence="7">
    <location>
        <begin position="58"/>
        <end position="79"/>
    </location>
</feature>
<keyword evidence="3 7" id="KW-0812">Transmembrane</keyword>
<dbReference type="GO" id="GO:0000139">
    <property type="term" value="C:Golgi membrane"/>
    <property type="evidence" value="ECO:0007669"/>
    <property type="project" value="TreeGrafter"/>
</dbReference>
<proteinExistence type="predicted"/>
<evidence type="ECO:0000313" key="9">
    <source>
        <dbReference type="Proteomes" id="UP000530660"/>
    </source>
</evidence>
<comment type="caution">
    <text evidence="8">The sequence shown here is derived from an EMBL/GenBank/DDBJ whole genome shotgun (WGS) entry which is preliminary data.</text>
</comment>
<dbReference type="GO" id="GO:0046964">
    <property type="term" value="F:3'-phosphoadenosine 5'-phosphosulfate transmembrane transporter activity"/>
    <property type="evidence" value="ECO:0007669"/>
    <property type="project" value="TreeGrafter"/>
</dbReference>
<feature type="transmembrane region" description="Helical" evidence="7">
    <location>
        <begin position="176"/>
        <end position="193"/>
    </location>
</feature>
<name>A0A7J7IKI2_9RHOD</name>
<organism evidence="8 9">
    <name type="scientific">Cyanidiococcus yangmingshanensis</name>
    <dbReference type="NCBI Taxonomy" id="2690220"/>
    <lineage>
        <taxon>Eukaryota</taxon>
        <taxon>Rhodophyta</taxon>
        <taxon>Bangiophyceae</taxon>
        <taxon>Cyanidiales</taxon>
        <taxon>Cyanidiaceae</taxon>
        <taxon>Cyanidiococcus</taxon>
    </lineage>
</organism>
<sequence length="382" mass="41698">MSPNVLSSSAQRQSFRLATCVVGIIASLLVYAYLQERIIALPLGTDVDGNAIFFRDSLFLVLQNRLYAALTALLVLWWQGDWSGMQQQAPLYKYAGVSLSNVVATWAQYSALAWVSMPTQTLGKCAKMIPVLIWGACIGGKRYTLLDYAVAAAVAGGCSLFLLAGNIRAKYSAEQSSVYGLALMMVYLAFDGFTSTFQEKLFRGYAMSTYNQMLFVNLTSASISFLGVVSSGQLGADLRLCWQHPRFLLDASILSASAVIAQFFITYTIKEFGALVYATVMTTRQILTILLSNILFAHGLNWQQWFGAGIVFAALYAKSYAQQVSRRPAKSTTHMDGSDDLSGPKSQSPPSTGLLMPPASKEPKIALGRHGSDLSETDERLR</sequence>
<evidence type="ECO:0000256" key="3">
    <source>
        <dbReference type="ARBA" id="ARBA00022692"/>
    </source>
</evidence>
<dbReference type="PANTHER" id="PTHR10778">
    <property type="entry name" value="SOLUTE CARRIER FAMILY 35 MEMBER B"/>
    <property type="match status" value="1"/>
</dbReference>
<dbReference type="EMBL" id="VWRR01000006">
    <property type="protein sequence ID" value="KAF6003603.1"/>
    <property type="molecule type" value="Genomic_DNA"/>
</dbReference>
<feature type="transmembrane region" description="Helical" evidence="7">
    <location>
        <begin position="15"/>
        <end position="34"/>
    </location>
</feature>
<evidence type="ECO:0000256" key="2">
    <source>
        <dbReference type="ARBA" id="ARBA00022448"/>
    </source>
</evidence>
<evidence type="ECO:0008006" key="10">
    <source>
        <dbReference type="Google" id="ProtNLM"/>
    </source>
</evidence>
<feature type="transmembrane region" description="Helical" evidence="7">
    <location>
        <begin position="247"/>
        <end position="267"/>
    </location>
</feature>
<feature type="transmembrane region" description="Helical" evidence="7">
    <location>
        <begin position="274"/>
        <end position="296"/>
    </location>
</feature>
<evidence type="ECO:0000313" key="8">
    <source>
        <dbReference type="EMBL" id="KAF6003603.1"/>
    </source>
</evidence>
<dbReference type="SUPFAM" id="SSF103481">
    <property type="entry name" value="Multidrug resistance efflux transporter EmrE"/>
    <property type="match status" value="1"/>
</dbReference>
<feature type="transmembrane region" description="Helical" evidence="7">
    <location>
        <begin position="145"/>
        <end position="164"/>
    </location>
</feature>
<accession>A0A7J7IKI2</accession>
<evidence type="ECO:0000256" key="6">
    <source>
        <dbReference type="SAM" id="MobiDB-lite"/>
    </source>
</evidence>
<dbReference type="InterPro" id="IPR013657">
    <property type="entry name" value="SCL35B1-4/HUT1"/>
</dbReference>
<keyword evidence="9" id="KW-1185">Reference proteome</keyword>
<keyword evidence="5 7" id="KW-0472">Membrane</keyword>
<keyword evidence="4 7" id="KW-1133">Transmembrane helix</keyword>
<comment type="subcellular location">
    <subcellularLocation>
        <location evidence="1">Membrane</location>
        <topology evidence="1">Multi-pass membrane protein</topology>
    </subcellularLocation>
</comment>
<dbReference type="GO" id="GO:0005789">
    <property type="term" value="C:endoplasmic reticulum membrane"/>
    <property type="evidence" value="ECO:0007669"/>
    <property type="project" value="TreeGrafter"/>
</dbReference>
<feature type="region of interest" description="Disordered" evidence="6">
    <location>
        <begin position="327"/>
        <end position="382"/>
    </location>
</feature>
<feature type="compositionally biased region" description="Basic and acidic residues" evidence="6">
    <location>
        <begin position="370"/>
        <end position="382"/>
    </location>
</feature>
<feature type="transmembrane region" description="Helical" evidence="7">
    <location>
        <begin position="214"/>
        <end position="235"/>
    </location>
</feature>
<dbReference type="Proteomes" id="UP000530660">
    <property type="component" value="Unassembled WGS sequence"/>
</dbReference>
<evidence type="ECO:0000256" key="1">
    <source>
        <dbReference type="ARBA" id="ARBA00004141"/>
    </source>
</evidence>
<protein>
    <recommendedName>
        <fullName evidence="10">UDP-galactose transporter</fullName>
    </recommendedName>
</protein>
<dbReference type="AlphaFoldDB" id="A0A7J7IKI2"/>
<dbReference type="PANTHER" id="PTHR10778:SF13">
    <property type="entry name" value="ADENOSINE 3'-PHOSPHO 5'-PHOSPHOSULFATE TRANSPORTER 1"/>
    <property type="match status" value="1"/>
</dbReference>
<evidence type="ECO:0000256" key="5">
    <source>
        <dbReference type="ARBA" id="ARBA00023136"/>
    </source>
</evidence>
<gene>
    <name evidence="8" type="ORF">F1559_003290</name>
</gene>
<dbReference type="OrthoDB" id="1601at2759"/>
<dbReference type="InterPro" id="IPR037185">
    <property type="entry name" value="EmrE-like"/>
</dbReference>
<reference evidence="8 9" key="1">
    <citation type="journal article" date="2020" name="J. Phycol.">
        <title>Comparative genome analysis reveals Cyanidiococcus gen. nov., a new extremophilic red algal genus sister to Cyanidioschyzon (Cyanidioschyzonaceae, Rhodophyta).</title>
        <authorList>
            <person name="Liu S.-L."/>
            <person name="Chiang Y.-R."/>
            <person name="Yoon H.S."/>
            <person name="Fu H.-Y."/>
        </authorList>
    </citation>
    <scope>NUCLEOTIDE SEQUENCE [LARGE SCALE GENOMIC DNA]</scope>
    <source>
        <strain evidence="8 9">THAL066</strain>
    </source>
</reference>
<evidence type="ECO:0000256" key="4">
    <source>
        <dbReference type="ARBA" id="ARBA00022989"/>
    </source>
</evidence>
<evidence type="ECO:0000256" key="7">
    <source>
        <dbReference type="SAM" id="Phobius"/>
    </source>
</evidence>